<dbReference type="EMBL" id="HACA01032930">
    <property type="protein sequence ID" value="CDW50291.1"/>
    <property type="molecule type" value="Transcribed_RNA"/>
</dbReference>
<protein>
    <submittedName>
        <fullName evidence="2">Uncharacterized protein</fullName>
    </submittedName>
</protein>
<dbReference type="AlphaFoldDB" id="A0A0K2VJX5"/>
<accession>A0A0K2VJX5</accession>
<name>A0A0K2VJX5_LEPSM</name>
<keyword evidence="1" id="KW-0812">Transmembrane</keyword>
<reference evidence="2" key="1">
    <citation type="submission" date="2014-05" db="EMBL/GenBank/DDBJ databases">
        <authorList>
            <person name="Chronopoulou M."/>
        </authorList>
    </citation>
    <scope>NUCLEOTIDE SEQUENCE</scope>
    <source>
        <tissue evidence="2">Whole organism</tissue>
    </source>
</reference>
<keyword evidence="1" id="KW-1133">Transmembrane helix</keyword>
<evidence type="ECO:0000313" key="2">
    <source>
        <dbReference type="EMBL" id="CDW50291.1"/>
    </source>
</evidence>
<proteinExistence type="predicted"/>
<sequence length="70" mass="7972">MGIHLSSGTALHLNHIISLEKVIVPYSMEIISFNRSISHFVDVLLVLICYFIIHWLKYSIYILSGIDGIL</sequence>
<keyword evidence="1" id="KW-0472">Membrane</keyword>
<feature type="transmembrane region" description="Helical" evidence="1">
    <location>
        <begin position="37"/>
        <end position="56"/>
    </location>
</feature>
<evidence type="ECO:0000256" key="1">
    <source>
        <dbReference type="SAM" id="Phobius"/>
    </source>
</evidence>
<organism evidence="2">
    <name type="scientific">Lepeophtheirus salmonis</name>
    <name type="common">Salmon louse</name>
    <name type="synonym">Caligus salmonis</name>
    <dbReference type="NCBI Taxonomy" id="72036"/>
    <lineage>
        <taxon>Eukaryota</taxon>
        <taxon>Metazoa</taxon>
        <taxon>Ecdysozoa</taxon>
        <taxon>Arthropoda</taxon>
        <taxon>Crustacea</taxon>
        <taxon>Multicrustacea</taxon>
        <taxon>Hexanauplia</taxon>
        <taxon>Copepoda</taxon>
        <taxon>Siphonostomatoida</taxon>
        <taxon>Caligidae</taxon>
        <taxon>Lepeophtheirus</taxon>
    </lineage>
</organism>